<keyword evidence="2" id="KW-0732">Signal</keyword>
<feature type="compositionally biased region" description="Polar residues" evidence="1">
    <location>
        <begin position="139"/>
        <end position="155"/>
    </location>
</feature>
<feature type="compositionally biased region" description="Pro residues" evidence="1">
    <location>
        <begin position="423"/>
        <end position="434"/>
    </location>
</feature>
<feature type="compositionally biased region" description="Gly residues" evidence="1">
    <location>
        <begin position="452"/>
        <end position="462"/>
    </location>
</feature>
<dbReference type="EMBL" id="LR824018">
    <property type="protein sequence ID" value="CAH0587052.1"/>
    <property type="molecule type" value="Genomic_DNA"/>
</dbReference>
<dbReference type="InterPro" id="IPR039932">
    <property type="entry name" value="Spink4-like"/>
</dbReference>
<dbReference type="PANTHER" id="PTHR21179">
    <property type="entry name" value="SERINE-TYPE ENDOPEPTIDASE INHIBITOR"/>
    <property type="match status" value="1"/>
</dbReference>
<name>A0A9P0FQN4_CHRIL</name>
<feature type="region of interest" description="Disordered" evidence="1">
    <location>
        <begin position="80"/>
        <end position="101"/>
    </location>
</feature>
<reference evidence="4" key="1">
    <citation type="submission" date="2021-12" db="EMBL/GenBank/DDBJ databases">
        <authorList>
            <person name="King R."/>
        </authorList>
    </citation>
    <scope>NUCLEOTIDE SEQUENCE</scope>
</reference>
<sequence>MKCIVNIAFVVLMGTITVQGMPWRQYHWHRMDHHGPPHRFNHKHHHPKFNHTMCHKSRTDSHHRRCITTTSTIPPVVTESSTAIPTTKPASISKPLIPPNYTNRPPEIQTVKIQTEQTATTASSSTKINPVEIVPEKTTSSFTLSATEASPSRFTSRPVRKAPSTPKRTTMALPPITTWRPKTPPAILTEMTPEPETTPSLDEGPPTLSPEIINCLETCPATPEFNPVCGTNFVMYENEGRLFCAKSCGIDVSILRRSLCPPPVFDNPFEEDPPEGEPPGGGPREGGLPGRGRPEGEPPGEGRRERGPPGRGRPEGEPPAEGPRERGPPGRGRPEGEPPGEGPRERGPPGRGRPEGEPPGEGPRERGPLGRGRPEGEPPEREQPEGGSREGGPPGRRPPGTGPPEGDEGGPPRRGATEGGPPGEGPPEGEPPGEGPRERGPPRGGFRERGPPGRGSSEGGPPGSGPPRGGPPEEEPSGSRPREGGQPGRGSAGEGSPKRGPSEGIAPGGGLREGGPAEGRAPGGGLPGRGSLEGEPPGREPPESGGSQESSLPSPPPTLPDFLLHTTPLSRFHMCMRQCPITADFTPVCGTDLVTYMNMERLLCAQKCGDGVQVQVLCEKPCAVCGVNPVTTSKPKATTSVTTSPITTTSRSKKLIADIRFCMRQCPVTPEYNPICGTDRLTYTNPGHLLCAQMCGIEVTVAKFAPCHVTSTSTTTTEFPLTYDELNCIRDCRVTAVYNPVCGTDNLTYINLGHLECARYCGLDVSLKESSRCRGDLDYPTEKTRAPTSTTTTTVNREKDKIITTTQSTFTVTTTSKPTSTNTPVPTSSTSSAYTINWDVLKDIFGTPNSTIPVTTLSSTSTTTTSTTAGPTTEVDEDVDLDARFGKDIKNKDYSTRIIFPED</sequence>
<proteinExistence type="predicted"/>
<feature type="domain" description="Kazal-like" evidence="3">
    <location>
        <begin position="569"/>
        <end position="624"/>
    </location>
</feature>
<dbReference type="InterPro" id="IPR002350">
    <property type="entry name" value="Kazal_dom"/>
</dbReference>
<feature type="domain" description="Kazal-like" evidence="3">
    <location>
        <begin position="722"/>
        <end position="775"/>
    </location>
</feature>
<protein>
    <recommendedName>
        <fullName evidence="3">Kazal-like domain-containing protein</fullName>
    </recommendedName>
</protein>
<keyword evidence="5" id="KW-1185">Reference proteome</keyword>
<feature type="compositionally biased region" description="Basic and acidic residues" evidence="1">
    <location>
        <begin position="435"/>
        <end position="451"/>
    </location>
</feature>
<feature type="compositionally biased region" description="Gly residues" evidence="1">
    <location>
        <begin position="506"/>
        <end position="528"/>
    </location>
</feature>
<dbReference type="AlphaFoldDB" id="A0A9P0FQN4"/>
<dbReference type="CDD" id="cd00104">
    <property type="entry name" value="KAZAL_FS"/>
    <property type="match status" value="2"/>
</dbReference>
<evidence type="ECO:0000256" key="1">
    <source>
        <dbReference type="SAM" id="MobiDB-lite"/>
    </source>
</evidence>
<feature type="region of interest" description="Disordered" evidence="1">
    <location>
        <begin position="265"/>
        <end position="563"/>
    </location>
</feature>
<evidence type="ECO:0000313" key="5">
    <source>
        <dbReference type="Proteomes" id="UP001154114"/>
    </source>
</evidence>
<dbReference type="Proteomes" id="UP001154114">
    <property type="component" value="Chromosome 15"/>
</dbReference>
<dbReference type="GO" id="GO:0004867">
    <property type="term" value="F:serine-type endopeptidase inhibitor activity"/>
    <property type="evidence" value="ECO:0007669"/>
    <property type="project" value="InterPro"/>
</dbReference>
<feature type="signal peptide" evidence="2">
    <location>
        <begin position="1"/>
        <end position="20"/>
    </location>
</feature>
<dbReference type="InterPro" id="IPR036058">
    <property type="entry name" value="Kazal_dom_sf"/>
</dbReference>
<feature type="domain" description="Kazal-like" evidence="3">
    <location>
        <begin position="656"/>
        <end position="709"/>
    </location>
</feature>
<dbReference type="SMART" id="SM00280">
    <property type="entry name" value="KAZAL"/>
    <property type="match status" value="4"/>
</dbReference>
<organism evidence="4 5">
    <name type="scientific">Chrysodeixis includens</name>
    <name type="common">Soybean looper</name>
    <name type="synonym">Pseudoplusia includens</name>
    <dbReference type="NCBI Taxonomy" id="689277"/>
    <lineage>
        <taxon>Eukaryota</taxon>
        <taxon>Metazoa</taxon>
        <taxon>Ecdysozoa</taxon>
        <taxon>Arthropoda</taxon>
        <taxon>Hexapoda</taxon>
        <taxon>Insecta</taxon>
        <taxon>Pterygota</taxon>
        <taxon>Neoptera</taxon>
        <taxon>Endopterygota</taxon>
        <taxon>Lepidoptera</taxon>
        <taxon>Glossata</taxon>
        <taxon>Ditrysia</taxon>
        <taxon>Noctuoidea</taxon>
        <taxon>Noctuidae</taxon>
        <taxon>Plusiinae</taxon>
        <taxon>Chrysodeixis</taxon>
    </lineage>
</organism>
<evidence type="ECO:0000256" key="2">
    <source>
        <dbReference type="SAM" id="SignalP"/>
    </source>
</evidence>
<evidence type="ECO:0000259" key="3">
    <source>
        <dbReference type="PROSITE" id="PS51465"/>
    </source>
</evidence>
<gene>
    <name evidence="4" type="ORF">CINC_LOCUS3530</name>
</gene>
<feature type="compositionally biased region" description="Basic and acidic residues" evidence="1">
    <location>
        <begin position="292"/>
        <end position="388"/>
    </location>
</feature>
<feature type="region of interest" description="Disordered" evidence="1">
    <location>
        <begin position="139"/>
        <end position="184"/>
    </location>
</feature>
<dbReference type="Pfam" id="PF07648">
    <property type="entry name" value="Kazal_2"/>
    <property type="match status" value="4"/>
</dbReference>
<dbReference type="OrthoDB" id="6513408at2759"/>
<evidence type="ECO:0000313" key="4">
    <source>
        <dbReference type="EMBL" id="CAH0587052.1"/>
    </source>
</evidence>
<feature type="domain" description="Kazal-like" evidence="3">
    <location>
        <begin position="209"/>
        <end position="262"/>
    </location>
</feature>
<accession>A0A9P0FQN4</accession>
<feature type="compositionally biased region" description="Low complexity" evidence="1">
    <location>
        <begin position="543"/>
        <end position="552"/>
    </location>
</feature>
<dbReference type="PANTHER" id="PTHR21179:SF1">
    <property type="entry name" value="KAZ1-TYPE SERINE PROTEASE INHIBITOR-LIKE PROTEIN TYPE EPSILON-RELATED"/>
    <property type="match status" value="1"/>
</dbReference>
<feature type="chain" id="PRO_5040389441" description="Kazal-like domain-containing protein" evidence="2">
    <location>
        <begin position="21"/>
        <end position="903"/>
    </location>
</feature>
<dbReference type="Gene3D" id="3.30.60.30">
    <property type="match status" value="4"/>
</dbReference>
<dbReference type="PROSITE" id="PS51465">
    <property type="entry name" value="KAZAL_2"/>
    <property type="match status" value="4"/>
</dbReference>
<dbReference type="SUPFAM" id="SSF100895">
    <property type="entry name" value="Kazal-type serine protease inhibitors"/>
    <property type="match status" value="4"/>
</dbReference>